<protein>
    <submittedName>
        <fullName evidence="4">Uncharacterized protein</fullName>
    </submittedName>
</protein>
<reference evidence="4 5" key="2">
    <citation type="journal article" date="2014" name="PLoS Genet.">
        <title>Phylogenetically driven sequencing of extremely halophilic archaea reveals strategies for static and dynamic osmo-response.</title>
        <authorList>
            <person name="Becker E.A."/>
            <person name="Seitzer P.M."/>
            <person name="Tritt A."/>
            <person name="Larsen D."/>
            <person name="Krusor M."/>
            <person name="Yao A.I."/>
            <person name="Wu D."/>
            <person name="Madern D."/>
            <person name="Eisen J.A."/>
            <person name="Darling A.E."/>
            <person name="Facciotti M.T."/>
        </authorList>
    </citation>
    <scope>NUCLEOTIDE SEQUENCE [LARGE SCALE GENOMIC DNA]</scope>
    <source>
        <strain evidence="4 5">AJ5</strain>
    </source>
</reference>
<dbReference type="AlphaFoldDB" id="M0L6S4"/>
<dbReference type="GeneID" id="30921516"/>
<dbReference type="EMBL" id="AOLZ01000075">
    <property type="protein sequence ID" value="EMA28134.1"/>
    <property type="molecule type" value="Genomic_DNA"/>
</dbReference>
<keyword evidence="1" id="KW-0175">Coiled coil</keyword>
<evidence type="ECO:0000313" key="3">
    <source>
        <dbReference type="EMBL" id="APW98152.1"/>
    </source>
</evidence>
<reference evidence="3 6" key="1">
    <citation type="journal article" date="2011" name="J. Bacteriol.">
        <title>Genome sequence of Halobiforma lacisalsi AJ5, an extremely halophilic archaeon which harbors a bop gene.</title>
        <authorList>
            <person name="Jiang X."/>
            <person name="Wang S."/>
            <person name="Cheng H."/>
            <person name="Huo Y."/>
            <person name="Zhang X."/>
            <person name="Zhu X."/>
            <person name="Han X."/>
            <person name="Ni P."/>
            <person name="Wu M."/>
        </authorList>
    </citation>
    <scope>NUCLEOTIDE SEQUENCE [LARGE SCALE GENOMIC DNA]</scope>
    <source>
        <strain evidence="3 6">AJ5</strain>
    </source>
</reference>
<dbReference type="KEGG" id="hlc:CHINAEXTREME10290"/>
<dbReference type="Proteomes" id="UP000011555">
    <property type="component" value="Unassembled WGS sequence"/>
</dbReference>
<dbReference type="RefSeq" id="WP_007143459.1">
    <property type="nucleotide sequence ID" value="NZ_AOLZ01000075.1"/>
</dbReference>
<name>M0L6S4_NATLA</name>
<organism evidence="4 5">
    <name type="scientific">Natronobacterium lacisalsi AJ5</name>
    <dbReference type="NCBI Taxonomy" id="358396"/>
    <lineage>
        <taxon>Archaea</taxon>
        <taxon>Methanobacteriati</taxon>
        <taxon>Methanobacteriota</taxon>
        <taxon>Stenosarchaea group</taxon>
        <taxon>Halobacteria</taxon>
        <taxon>Halobacteriales</taxon>
        <taxon>Natrialbaceae</taxon>
        <taxon>Natronobacterium</taxon>
    </lineage>
</organism>
<feature type="region of interest" description="Disordered" evidence="2">
    <location>
        <begin position="172"/>
        <end position="303"/>
    </location>
</feature>
<accession>M0L6S4</accession>
<keyword evidence="5" id="KW-1185">Reference proteome</keyword>
<evidence type="ECO:0000313" key="5">
    <source>
        <dbReference type="Proteomes" id="UP000011555"/>
    </source>
</evidence>
<gene>
    <name evidence="4" type="ORF">C445_18883</name>
    <name evidence="3" type="ORF">CHINAEXTREME_10290</name>
</gene>
<dbReference type="EMBL" id="CP019285">
    <property type="protein sequence ID" value="APW98152.1"/>
    <property type="molecule type" value="Genomic_DNA"/>
</dbReference>
<dbReference type="Proteomes" id="UP000186547">
    <property type="component" value="Chromosome"/>
</dbReference>
<evidence type="ECO:0000256" key="2">
    <source>
        <dbReference type="SAM" id="MobiDB-lite"/>
    </source>
</evidence>
<evidence type="ECO:0000313" key="6">
    <source>
        <dbReference type="Proteomes" id="UP000186547"/>
    </source>
</evidence>
<proteinExistence type="predicted"/>
<dbReference type="eggNOG" id="arCOG03053">
    <property type="taxonomic scope" value="Archaea"/>
</dbReference>
<sequence>MKRNTTIALVGVLVVALAAMPLGAASVGTALQDETDDTDSDEIAPGERLSGVVAVQDAELAGEVSERTYGVKLAQAETDEAKAAVVDEQVEDVDERLTAIEQRLEELEAAREAGEISHGQYRAEVAQLAAERATAERLAEGANATASQLPADLLEERGVDAEAIGELRQRADELNGSEVSEIARSIAGDRVGQPPVADREPGAPLETPGQSGDETPGDGPAASGNESDDRPGAGGPADAPGNGSDGSSGHGGPDGDSDSGPDVDDSDANDSDANDSENAGAEDIENDSAGEGEEPEESGEREE</sequence>
<dbReference type="PATRIC" id="fig|358396.7.peg.3820"/>
<feature type="compositionally biased region" description="Acidic residues" evidence="2">
    <location>
        <begin position="255"/>
        <end position="303"/>
    </location>
</feature>
<reference evidence="3" key="3">
    <citation type="submission" date="2017-01" db="EMBL/GenBank/DDBJ databases">
        <authorList>
            <person name="Mah S.A."/>
            <person name="Swanson W.J."/>
            <person name="Moy G.W."/>
            <person name="Vacquier V.D."/>
        </authorList>
    </citation>
    <scope>NUCLEOTIDE SEQUENCE</scope>
    <source>
        <strain evidence="3">AJ5</strain>
    </source>
</reference>
<feature type="coiled-coil region" evidence="1">
    <location>
        <begin position="90"/>
        <end position="145"/>
    </location>
</feature>
<evidence type="ECO:0000256" key="1">
    <source>
        <dbReference type="SAM" id="Coils"/>
    </source>
</evidence>
<evidence type="ECO:0000313" key="4">
    <source>
        <dbReference type="EMBL" id="EMA28134.1"/>
    </source>
</evidence>
<feature type="compositionally biased region" description="Gly residues" evidence="2">
    <location>
        <begin position="243"/>
        <end position="254"/>
    </location>
</feature>